<dbReference type="InterPro" id="IPR005475">
    <property type="entry name" value="Transketolase-like_Pyr-bd"/>
</dbReference>
<dbReference type="Pfam" id="PF02779">
    <property type="entry name" value="Transket_pyr"/>
    <property type="match status" value="1"/>
</dbReference>
<organism evidence="12 13">
    <name type="scientific">Aureimonas populi</name>
    <dbReference type="NCBI Taxonomy" id="1701758"/>
    <lineage>
        <taxon>Bacteria</taxon>
        <taxon>Pseudomonadati</taxon>
        <taxon>Pseudomonadota</taxon>
        <taxon>Alphaproteobacteria</taxon>
        <taxon>Hyphomicrobiales</taxon>
        <taxon>Aurantimonadaceae</taxon>
        <taxon>Aureimonas</taxon>
    </lineage>
</organism>
<dbReference type="PANTHER" id="PTHR23152">
    <property type="entry name" value="2-OXOGLUTARATE DEHYDROGENASE"/>
    <property type="match status" value="1"/>
</dbReference>
<dbReference type="GO" id="GO:0004591">
    <property type="term" value="F:oxoglutarate dehydrogenase (succinyl-transferring) activity"/>
    <property type="evidence" value="ECO:0007669"/>
    <property type="project" value="UniProtKB-EC"/>
</dbReference>
<dbReference type="EC" id="1.2.4.2" evidence="5"/>
<evidence type="ECO:0000256" key="9">
    <source>
        <dbReference type="ARBA" id="ARBA00023152"/>
    </source>
</evidence>
<dbReference type="EMBL" id="JBHUIJ010000027">
    <property type="protein sequence ID" value="MFD2239214.1"/>
    <property type="molecule type" value="Genomic_DNA"/>
</dbReference>
<dbReference type="NCBIfam" id="TIGR00239">
    <property type="entry name" value="2oxo_dh_E1"/>
    <property type="match status" value="1"/>
</dbReference>
<dbReference type="RefSeq" id="WP_209738619.1">
    <property type="nucleotide sequence ID" value="NZ_CP072611.1"/>
</dbReference>
<dbReference type="Pfam" id="PF16870">
    <property type="entry name" value="OxoGdeHyase_C"/>
    <property type="match status" value="1"/>
</dbReference>
<keyword evidence="9" id="KW-0324">Glycolysis</keyword>
<evidence type="ECO:0000256" key="8">
    <source>
        <dbReference type="ARBA" id="ARBA00023052"/>
    </source>
</evidence>
<evidence type="ECO:0000313" key="13">
    <source>
        <dbReference type="Proteomes" id="UP001597371"/>
    </source>
</evidence>
<comment type="similarity">
    <text evidence="3">Belongs to the alpha-ketoglutarate dehydrogenase family.</text>
</comment>
<evidence type="ECO:0000256" key="7">
    <source>
        <dbReference type="ARBA" id="ARBA00023002"/>
    </source>
</evidence>
<dbReference type="Pfam" id="PF00676">
    <property type="entry name" value="E1_dh"/>
    <property type="match status" value="1"/>
</dbReference>
<dbReference type="InterPro" id="IPR031717">
    <property type="entry name" value="ODO-1/KGD_C"/>
</dbReference>
<protein>
    <recommendedName>
        <fullName evidence="6">2-oxoglutarate dehydrogenase E1 component</fullName>
        <ecNumber evidence="5">1.2.4.2</ecNumber>
    </recommendedName>
    <alternativeName>
        <fullName evidence="10">Alpha-ketoglutarate dehydrogenase</fullName>
    </alternativeName>
</protein>
<dbReference type="Gene3D" id="3.40.50.970">
    <property type="match status" value="1"/>
</dbReference>
<comment type="cofactor">
    <cofactor evidence="1">
        <name>thiamine diphosphate</name>
        <dbReference type="ChEBI" id="CHEBI:58937"/>
    </cofactor>
</comment>
<evidence type="ECO:0000256" key="3">
    <source>
        <dbReference type="ARBA" id="ARBA00006936"/>
    </source>
</evidence>
<dbReference type="InterPro" id="IPR032106">
    <property type="entry name" value="2-oxogl_dehyd_N"/>
</dbReference>
<dbReference type="PIRSF" id="PIRSF000157">
    <property type="entry name" value="Oxoglu_dh_E1"/>
    <property type="match status" value="1"/>
</dbReference>
<evidence type="ECO:0000256" key="2">
    <source>
        <dbReference type="ARBA" id="ARBA00003906"/>
    </source>
</evidence>
<comment type="function">
    <text evidence="2">E1 component of the 2-oxoglutarate dehydrogenase (OGDH) complex which catalyzes the decarboxylation of 2-oxoglutarate, the first step in the conversion of 2-oxoglutarate to succinyl-CoA and CO(2).</text>
</comment>
<dbReference type="CDD" id="cd02016">
    <property type="entry name" value="TPP_E1_OGDC_like"/>
    <property type="match status" value="1"/>
</dbReference>
<evidence type="ECO:0000256" key="5">
    <source>
        <dbReference type="ARBA" id="ARBA00012280"/>
    </source>
</evidence>
<keyword evidence="7 12" id="KW-0560">Oxidoreductase</keyword>
<dbReference type="Gene3D" id="3.40.50.11610">
    <property type="entry name" value="Multifunctional 2-oxoglutarate metabolism enzyme, C-terminal domain"/>
    <property type="match status" value="1"/>
</dbReference>
<dbReference type="SMART" id="SM00861">
    <property type="entry name" value="Transket_pyr"/>
    <property type="match status" value="1"/>
</dbReference>
<evidence type="ECO:0000256" key="6">
    <source>
        <dbReference type="ARBA" id="ARBA00013321"/>
    </source>
</evidence>
<reference evidence="13" key="1">
    <citation type="journal article" date="2019" name="Int. J. Syst. Evol. Microbiol.">
        <title>The Global Catalogue of Microorganisms (GCM) 10K type strain sequencing project: providing services to taxonomists for standard genome sequencing and annotation.</title>
        <authorList>
            <consortium name="The Broad Institute Genomics Platform"/>
            <consortium name="The Broad Institute Genome Sequencing Center for Infectious Disease"/>
            <person name="Wu L."/>
            <person name="Ma J."/>
        </authorList>
    </citation>
    <scope>NUCLEOTIDE SEQUENCE [LARGE SCALE GENOMIC DNA]</scope>
    <source>
        <strain evidence="13">ZS-35-S2</strain>
    </source>
</reference>
<dbReference type="NCBIfam" id="NF006914">
    <property type="entry name" value="PRK09404.1"/>
    <property type="match status" value="1"/>
</dbReference>
<dbReference type="Proteomes" id="UP001597371">
    <property type="component" value="Unassembled WGS sequence"/>
</dbReference>
<dbReference type="PANTHER" id="PTHR23152:SF4">
    <property type="entry name" value="2-OXOADIPATE DEHYDROGENASE COMPLEX COMPONENT E1"/>
    <property type="match status" value="1"/>
</dbReference>
<keyword evidence="8" id="KW-0786">Thiamine pyrophosphate</keyword>
<evidence type="ECO:0000256" key="1">
    <source>
        <dbReference type="ARBA" id="ARBA00001964"/>
    </source>
</evidence>
<dbReference type="InterPro" id="IPR029061">
    <property type="entry name" value="THDP-binding"/>
</dbReference>
<evidence type="ECO:0000256" key="10">
    <source>
        <dbReference type="ARBA" id="ARBA00030680"/>
    </source>
</evidence>
<evidence type="ECO:0000256" key="4">
    <source>
        <dbReference type="ARBA" id="ARBA00011301"/>
    </source>
</evidence>
<dbReference type="InterPro" id="IPR001017">
    <property type="entry name" value="DH_E1"/>
</dbReference>
<dbReference type="NCBIfam" id="NF008907">
    <property type="entry name" value="PRK12270.1"/>
    <property type="match status" value="1"/>
</dbReference>
<dbReference type="SUPFAM" id="SSF52518">
    <property type="entry name" value="Thiamin diphosphate-binding fold (THDP-binding)"/>
    <property type="match status" value="2"/>
</dbReference>
<dbReference type="InterPro" id="IPR011603">
    <property type="entry name" value="2oxoglutarate_DH_E1"/>
</dbReference>
<accession>A0ABW5CQ18</accession>
<dbReference type="InterPro" id="IPR042179">
    <property type="entry name" value="KGD_C_sf"/>
</dbReference>
<keyword evidence="13" id="KW-1185">Reference proteome</keyword>
<dbReference type="Gene3D" id="3.40.50.12470">
    <property type="match status" value="1"/>
</dbReference>
<proteinExistence type="inferred from homology"/>
<dbReference type="Gene3D" id="1.10.287.1150">
    <property type="entry name" value="TPP helical domain"/>
    <property type="match status" value="1"/>
</dbReference>
<evidence type="ECO:0000313" key="12">
    <source>
        <dbReference type="EMBL" id="MFD2239214.1"/>
    </source>
</evidence>
<gene>
    <name evidence="12" type="ORF">ACFSKQ_17330</name>
</gene>
<evidence type="ECO:0000259" key="11">
    <source>
        <dbReference type="SMART" id="SM00861"/>
    </source>
</evidence>
<name>A0ABW5CQ18_9HYPH</name>
<comment type="subunit">
    <text evidence="4">Homodimer. Part of the 2-oxoglutarate dehydrogenase (OGDH) complex composed of E1 (2-oxoglutarate dehydrogenase), E2 (dihydrolipoamide succinyltransferase) and E3 (dihydrolipoamide dehydrogenase); the complex contains multiple copies of the three enzymatic components (E1, E2 and E3).</text>
</comment>
<sequence length="997" mass="111746">MARNPANETFALTSFLYGGNADYIESLHAAFEKDRSSVAPEWQDFFGQMKDDRASVEKSAYGPSWERANWPIPANGDLVSALDGNWAEAEKKVGQKVRESAKAAGREPAEGEVSQATRDSLRALMLIRAFRVRGHLHAKLDPLGIATPEEDYNELSPENYGFTPADYDRKIFIGNVLGMEFATVREIVDILTRTYCSTIGVEFMHISNPAEKQWIQERIEGPDKGVDFTDQGKRAILNKLIEAEGFEKFIDVKYKGTKRFGLDGGEALIPALEQIIKRGGQLGLKEIVLGMAHRGRLNVLAQVMGKPHRAIFHEFKGGSFKPDDVEGSGDVKYHLGASSDREFDNNSVHLSLTANPSHLEIVNPVVLGKARAKQDQIFGRTRTDVVPQEVRNEVLPLLIHGDAAFAGQGVVAECFGLSGLRGHRVGGSIHVIINNQIGFTTNPRFSRSSPYPSDVAKMVEAPILHVNGDDPEAVVYAAKIATEYRQTFHKPVVIDMFCYRRFGHNEGDEPGFTQPIMYKTIRAHRTTLEIYSDKLVAAGVLTKEDVETRRGEWRAHLDAEFEAGQAYKPNKADWLDGAWSGFRRAADEEEPRRGATGVPIKTLKEIGKKLTEIPEGFKVHRTIQRFLDNRAQAIESGENIDWATGEALAFASLMAEGHPVRLSGQDSERGTFSQRHSVLYDQENENRYIPLANIQKGQAFYEVINSMLSEEAVLGFEYGYSLAEPNALTLWEAQFGDFVNGAQVVIDQFISSGEAKWLRMTGLVMLLPHGYEGQGPEHSSARLERFLQQCAQDNMQVANCTTPANYFHILRRQMKRDFRKPLILMTPKSLLRHKRAVSDLSEFAGESNFHRVLWDDAELKKGSTVKLVKDAKIRRVVLCTGKVYYDLLEEREKRGIDDIYLLRVEQLYPFPAKALINELSRFKDAEIVWCQEEPKNMGAWSFIEPYLEWVLDRIGPEKKRARYTGRPAAASPAVGTMSKHLAQLEAFLEDALGTPNA</sequence>
<comment type="caution">
    <text evidence="12">The sequence shown here is derived from an EMBL/GenBank/DDBJ whole genome shotgun (WGS) entry which is preliminary data.</text>
</comment>
<dbReference type="Pfam" id="PF16078">
    <property type="entry name" value="2-oxogl_dehyd_N"/>
    <property type="match status" value="1"/>
</dbReference>
<feature type="domain" description="Transketolase-like pyrimidine-binding" evidence="11">
    <location>
        <begin position="640"/>
        <end position="833"/>
    </location>
</feature>